<sequence>MSTKGSTWMMMCEKSMKKLTLRRTKRWVGRISLTLMIGKSSSERIGPMGKERRFLRK</sequence>
<organism evidence="1 2">
    <name type="scientific">Rhododendron molle</name>
    <name type="common">Chinese azalea</name>
    <name type="synonym">Azalea mollis</name>
    <dbReference type="NCBI Taxonomy" id="49168"/>
    <lineage>
        <taxon>Eukaryota</taxon>
        <taxon>Viridiplantae</taxon>
        <taxon>Streptophyta</taxon>
        <taxon>Embryophyta</taxon>
        <taxon>Tracheophyta</taxon>
        <taxon>Spermatophyta</taxon>
        <taxon>Magnoliopsida</taxon>
        <taxon>eudicotyledons</taxon>
        <taxon>Gunneridae</taxon>
        <taxon>Pentapetalae</taxon>
        <taxon>asterids</taxon>
        <taxon>Ericales</taxon>
        <taxon>Ericaceae</taxon>
        <taxon>Ericoideae</taxon>
        <taxon>Rhodoreae</taxon>
        <taxon>Rhododendron</taxon>
    </lineage>
</organism>
<dbReference type="EMBL" id="CM046397">
    <property type="protein sequence ID" value="KAI8535544.1"/>
    <property type="molecule type" value="Genomic_DNA"/>
</dbReference>
<proteinExistence type="predicted"/>
<name>A0ACC0M3R9_RHOML</name>
<evidence type="ECO:0000313" key="1">
    <source>
        <dbReference type="EMBL" id="KAI8535544.1"/>
    </source>
</evidence>
<evidence type="ECO:0000313" key="2">
    <source>
        <dbReference type="Proteomes" id="UP001062846"/>
    </source>
</evidence>
<keyword evidence="2" id="KW-1185">Reference proteome</keyword>
<reference evidence="1" key="1">
    <citation type="submission" date="2022-02" db="EMBL/GenBank/DDBJ databases">
        <title>Plant Genome Project.</title>
        <authorList>
            <person name="Zhang R.-G."/>
        </authorList>
    </citation>
    <scope>NUCLEOTIDE SEQUENCE</scope>
    <source>
        <strain evidence="1">AT1</strain>
    </source>
</reference>
<dbReference type="Proteomes" id="UP001062846">
    <property type="component" value="Chromosome 10"/>
</dbReference>
<gene>
    <name evidence="1" type="ORF">RHMOL_Rhmol10G0182400</name>
</gene>
<protein>
    <submittedName>
        <fullName evidence="1">Uncharacterized protein</fullName>
    </submittedName>
</protein>
<accession>A0ACC0M3R9</accession>
<comment type="caution">
    <text evidence="1">The sequence shown here is derived from an EMBL/GenBank/DDBJ whole genome shotgun (WGS) entry which is preliminary data.</text>
</comment>